<dbReference type="Pfam" id="PF00380">
    <property type="entry name" value="Ribosomal_S9"/>
    <property type="match status" value="1"/>
</dbReference>
<dbReference type="InterPro" id="IPR014721">
    <property type="entry name" value="Ribsml_uS5_D2-typ_fold_subgr"/>
</dbReference>
<dbReference type="HAMAP" id="MF_00532_B">
    <property type="entry name" value="Ribosomal_uS9_B"/>
    <property type="match status" value="1"/>
</dbReference>
<dbReference type="PANTHER" id="PTHR21569:SF1">
    <property type="entry name" value="SMALL RIBOSOMAL SUBUNIT PROTEIN US9M"/>
    <property type="match status" value="1"/>
</dbReference>
<dbReference type="AlphaFoldDB" id="A0A511DIE3"/>
<evidence type="ECO:0000256" key="7">
    <source>
        <dbReference type="SAM" id="MobiDB-lite"/>
    </source>
</evidence>
<evidence type="ECO:0000256" key="4">
    <source>
        <dbReference type="ARBA" id="ARBA00035259"/>
    </source>
</evidence>
<organism evidence="8 9">
    <name type="scientific">Pseudonocardia sulfidoxydans NBRC 16205</name>
    <dbReference type="NCBI Taxonomy" id="1223511"/>
    <lineage>
        <taxon>Bacteria</taxon>
        <taxon>Bacillati</taxon>
        <taxon>Actinomycetota</taxon>
        <taxon>Actinomycetes</taxon>
        <taxon>Pseudonocardiales</taxon>
        <taxon>Pseudonocardiaceae</taxon>
        <taxon>Pseudonocardia</taxon>
    </lineage>
</organism>
<protein>
    <recommendedName>
        <fullName evidence="4 5">Small ribosomal subunit protein uS9</fullName>
    </recommendedName>
</protein>
<dbReference type="Proteomes" id="UP000321685">
    <property type="component" value="Unassembled WGS sequence"/>
</dbReference>
<dbReference type="InterPro" id="IPR023035">
    <property type="entry name" value="Ribosomal_uS9_bac/plastid"/>
</dbReference>
<comment type="similarity">
    <text evidence="1 5 6">Belongs to the universal ribosomal protein uS9 family.</text>
</comment>
<reference evidence="8 9" key="1">
    <citation type="submission" date="2019-07" db="EMBL/GenBank/DDBJ databases">
        <title>Whole genome shotgun sequence of Pseudonocardia sulfidoxydans NBRC 16205.</title>
        <authorList>
            <person name="Hosoyama A."/>
            <person name="Uohara A."/>
            <person name="Ohji S."/>
            <person name="Ichikawa N."/>
        </authorList>
    </citation>
    <scope>NUCLEOTIDE SEQUENCE [LARGE SCALE GENOMIC DNA]</scope>
    <source>
        <strain evidence="8 9">NBRC 16205</strain>
    </source>
</reference>
<dbReference type="PROSITE" id="PS00360">
    <property type="entry name" value="RIBOSOMAL_S9"/>
    <property type="match status" value="1"/>
</dbReference>
<dbReference type="Gene3D" id="3.30.230.10">
    <property type="match status" value="1"/>
</dbReference>
<dbReference type="InterPro" id="IPR020568">
    <property type="entry name" value="Ribosomal_Su5_D2-typ_SF"/>
</dbReference>
<evidence type="ECO:0000256" key="1">
    <source>
        <dbReference type="ARBA" id="ARBA00005251"/>
    </source>
</evidence>
<evidence type="ECO:0000256" key="6">
    <source>
        <dbReference type="RuleBase" id="RU003815"/>
    </source>
</evidence>
<dbReference type="GO" id="GO:0005737">
    <property type="term" value="C:cytoplasm"/>
    <property type="evidence" value="ECO:0007669"/>
    <property type="project" value="UniProtKB-ARBA"/>
</dbReference>
<dbReference type="GO" id="GO:0003735">
    <property type="term" value="F:structural constituent of ribosome"/>
    <property type="evidence" value="ECO:0007669"/>
    <property type="project" value="InterPro"/>
</dbReference>
<dbReference type="NCBIfam" id="NF001099">
    <property type="entry name" value="PRK00132.1"/>
    <property type="match status" value="1"/>
</dbReference>
<accession>A0A511DIE3</accession>
<feature type="region of interest" description="Disordered" evidence="7">
    <location>
        <begin position="1"/>
        <end position="50"/>
    </location>
</feature>
<gene>
    <name evidence="5" type="primary">rpsI</name>
    <name evidence="8" type="ORF">PSU4_17320</name>
</gene>
<keyword evidence="3 5" id="KW-0687">Ribonucleoprotein</keyword>
<dbReference type="RefSeq" id="WP_147104654.1">
    <property type="nucleotide sequence ID" value="NZ_BJVJ01000012.1"/>
</dbReference>
<dbReference type="SUPFAM" id="SSF54211">
    <property type="entry name" value="Ribosomal protein S5 domain 2-like"/>
    <property type="match status" value="1"/>
</dbReference>
<sequence length="207" mass="22490">MTDPSNEEGQHVTSPESEGVDETVAAEETAVDETADAAAVDETAAEEAAVEEVAAEDFAADDDFAADESFTVDTPDVLIDRPIQTVGRRKEAVVRVRLVAGSGQFTLNGKPLEVYFPNKLHQQLIREPLVLLEKSERFDIFANLHGGGISGQAGALRLAIARALIEADSEDRPPLKKAGFLTRDARATERKKYGLKKARKAPQYSKR</sequence>
<dbReference type="PANTHER" id="PTHR21569">
    <property type="entry name" value="RIBOSOMAL PROTEIN S9"/>
    <property type="match status" value="1"/>
</dbReference>
<evidence type="ECO:0000313" key="9">
    <source>
        <dbReference type="Proteomes" id="UP000321685"/>
    </source>
</evidence>
<keyword evidence="2 5" id="KW-0689">Ribosomal protein</keyword>
<dbReference type="EMBL" id="BJVJ01000012">
    <property type="protein sequence ID" value="GEL22778.1"/>
    <property type="molecule type" value="Genomic_DNA"/>
</dbReference>
<proteinExistence type="inferred from homology"/>
<dbReference type="InterPro" id="IPR020574">
    <property type="entry name" value="Ribosomal_uS9_CS"/>
</dbReference>
<dbReference type="OrthoDB" id="9803965at2"/>
<dbReference type="GO" id="GO:0003723">
    <property type="term" value="F:RNA binding"/>
    <property type="evidence" value="ECO:0007669"/>
    <property type="project" value="TreeGrafter"/>
</dbReference>
<keyword evidence="9" id="KW-1185">Reference proteome</keyword>
<evidence type="ECO:0000256" key="3">
    <source>
        <dbReference type="ARBA" id="ARBA00023274"/>
    </source>
</evidence>
<feature type="compositionally biased region" description="Acidic residues" evidence="7">
    <location>
        <begin position="18"/>
        <end position="35"/>
    </location>
</feature>
<comment type="caution">
    <text evidence="8">The sequence shown here is derived from an EMBL/GenBank/DDBJ whole genome shotgun (WGS) entry which is preliminary data.</text>
</comment>
<dbReference type="InterPro" id="IPR000754">
    <property type="entry name" value="Ribosomal_uS9"/>
</dbReference>
<dbReference type="GO" id="GO:0006412">
    <property type="term" value="P:translation"/>
    <property type="evidence" value="ECO:0007669"/>
    <property type="project" value="UniProtKB-UniRule"/>
</dbReference>
<dbReference type="FunFam" id="3.30.230.10:FF:000001">
    <property type="entry name" value="30S ribosomal protein S9"/>
    <property type="match status" value="1"/>
</dbReference>
<evidence type="ECO:0000313" key="8">
    <source>
        <dbReference type="EMBL" id="GEL22778.1"/>
    </source>
</evidence>
<evidence type="ECO:0000256" key="2">
    <source>
        <dbReference type="ARBA" id="ARBA00022980"/>
    </source>
</evidence>
<evidence type="ECO:0000256" key="5">
    <source>
        <dbReference type="HAMAP-Rule" id="MF_00532"/>
    </source>
</evidence>
<name>A0A511DIE3_9PSEU</name>
<dbReference type="GO" id="GO:0015935">
    <property type="term" value="C:small ribosomal subunit"/>
    <property type="evidence" value="ECO:0007669"/>
    <property type="project" value="UniProtKB-ARBA"/>
</dbReference>